<dbReference type="PANTHER" id="PTHR11717:SF7">
    <property type="entry name" value="LOW MOLECULAR WEIGHT PHOSPHOTYROSINE PROTEIN PHOSPHATASE"/>
    <property type="match status" value="1"/>
</dbReference>
<dbReference type="Proteomes" id="UP001597327">
    <property type="component" value="Unassembled WGS sequence"/>
</dbReference>
<name>A0ABW4K2F9_9HYPH</name>
<comment type="caution">
    <text evidence="6">The sequence shown here is derived from an EMBL/GenBank/DDBJ whole genome shotgun (WGS) entry which is preliminary data.</text>
</comment>
<evidence type="ECO:0000256" key="4">
    <source>
        <dbReference type="ARBA" id="ARBA00022912"/>
    </source>
</evidence>
<dbReference type="EMBL" id="JBHUFA010000016">
    <property type="protein sequence ID" value="MFD1697651.1"/>
    <property type="molecule type" value="Genomic_DNA"/>
</dbReference>
<dbReference type="CDD" id="cd16343">
    <property type="entry name" value="LMWPTP"/>
    <property type="match status" value="1"/>
</dbReference>
<keyword evidence="3 6" id="KW-0378">Hydrolase</keyword>
<dbReference type="InterPro" id="IPR017867">
    <property type="entry name" value="Tyr_phospatase_low_mol_wt"/>
</dbReference>
<dbReference type="GO" id="GO:0004725">
    <property type="term" value="F:protein tyrosine phosphatase activity"/>
    <property type="evidence" value="ECO:0007669"/>
    <property type="project" value="UniProtKB-EC"/>
</dbReference>
<dbReference type="Pfam" id="PF01451">
    <property type="entry name" value="LMWPc"/>
    <property type="match status" value="1"/>
</dbReference>
<dbReference type="PANTHER" id="PTHR11717">
    <property type="entry name" value="LOW MOLECULAR WEIGHT PROTEIN TYROSINE PHOSPHATASE"/>
    <property type="match status" value="1"/>
</dbReference>
<proteinExistence type="inferred from homology"/>
<evidence type="ECO:0000313" key="6">
    <source>
        <dbReference type="EMBL" id="MFD1697651.1"/>
    </source>
</evidence>
<feature type="domain" description="Phosphotyrosine protein phosphatase I" evidence="5">
    <location>
        <begin position="2"/>
        <end position="147"/>
    </location>
</feature>
<keyword evidence="7" id="KW-1185">Reference proteome</keyword>
<evidence type="ECO:0000259" key="5">
    <source>
        <dbReference type="SMART" id="SM00226"/>
    </source>
</evidence>
<evidence type="ECO:0000313" key="7">
    <source>
        <dbReference type="Proteomes" id="UP001597327"/>
    </source>
</evidence>
<dbReference type="SMART" id="SM00226">
    <property type="entry name" value="LMWPc"/>
    <property type="match status" value="1"/>
</dbReference>
<protein>
    <recommendedName>
        <fullName evidence="2">protein-tyrosine-phosphatase</fullName>
        <ecNumber evidence="2">3.1.3.48</ecNumber>
    </recommendedName>
</protein>
<dbReference type="InterPro" id="IPR050438">
    <property type="entry name" value="LMW_PTPase"/>
</dbReference>
<reference evidence="7" key="1">
    <citation type="journal article" date="2019" name="Int. J. Syst. Evol. Microbiol.">
        <title>The Global Catalogue of Microorganisms (GCM) 10K type strain sequencing project: providing services to taxonomists for standard genome sequencing and annotation.</title>
        <authorList>
            <consortium name="The Broad Institute Genomics Platform"/>
            <consortium name="The Broad Institute Genome Sequencing Center for Infectious Disease"/>
            <person name="Wu L."/>
            <person name="Ma J."/>
        </authorList>
    </citation>
    <scope>NUCLEOTIDE SEQUENCE [LARGE SCALE GENOMIC DNA]</scope>
    <source>
        <strain evidence="7">JCM 3369</strain>
    </source>
</reference>
<dbReference type="Gene3D" id="3.40.50.2300">
    <property type="match status" value="1"/>
</dbReference>
<dbReference type="RefSeq" id="WP_149893183.1">
    <property type="nucleotide sequence ID" value="NZ_JBHUFA010000016.1"/>
</dbReference>
<gene>
    <name evidence="6" type="ORF">ACFSC7_19195</name>
</gene>
<evidence type="ECO:0000256" key="1">
    <source>
        <dbReference type="ARBA" id="ARBA00011063"/>
    </source>
</evidence>
<dbReference type="EC" id="3.1.3.48" evidence="2"/>
<dbReference type="InterPro" id="IPR036196">
    <property type="entry name" value="Ptyr_pPase_sf"/>
</dbReference>
<dbReference type="PRINTS" id="PR00719">
    <property type="entry name" value="LMWPTPASE"/>
</dbReference>
<sequence length="150" mass="16374">MTSILFVCLGNICRSPLAEGVFRAVADKSGHGGPLRVDSAGTGAWHVGNPPDPRSVEVAARHGIDISRQKARQVTDDDFHVFDHILAMDPDNLAHLKRMQARSGGTLPRLFLETPDRAVPDPYYDGADGFEQVYRLIEAGSLALLDRLAR</sequence>
<comment type="similarity">
    <text evidence="1">Belongs to the low molecular weight phosphotyrosine protein phosphatase family.</text>
</comment>
<organism evidence="6 7">
    <name type="scientific">Roseibium aestuarii</name>
    <dbReference type="NCBI Taxonomy" id="2600299"/>
    <lineage>
        <taxon>Bacteria</taxon>
        <taxon>Pseudomonadati</taxon>
        <taxon>Pseudomonadota</taxon>
        <taxon>Alphaproteobacteria</taxon>
        <taxon>Hyphomicrobiales</taxon>
        <taxon>Stappiaceae</taxon>
        <taxon>Roseibium</taxon>
    </lineage>
</organism>
<evidence type="ECO:0000256" key="3">
    <source>
        <dbReference type="ARBA" id="ARBA00022801"/>
    </source>
</evidence>
<dbReference type="InterPro" id="IPR023485">
    <property type="entry name" value="Ptyr_pPase"/>
</dbReference>
<evidence type="ECO:0000256" key="2">
    <source>
        <dbReference type="ARBA" id="ARBA00013064"/>
    </source>
</evidence>
<dbReference type="SUPFAM" id="SSF52788">
    <property type="entry name" value="Phosphotyrosine protein phosphatases I"/>
    <property type="match status" value="1"/>
</dbReference>
<keyword evidence="4" id="KW-0904">Protein phosphatase</keyword>
<accession>A0ABW4K2F9</accession>